<proteinExistence type="predicted"/>
<dbReference type="EMBL" id="MT708544">
    <property type="protein sequence ID" value="QOE32117.1"/>
    <property type="molecule type" value="Genomic_DNA"/>
</dbReference>
<keyword evidence="2" id="KW-1185">Reference proteome</keyword>
<evidence type="ECO:0000313" key="1">
    <source>
        <dbReference type="EMBL" id="QOE32117.1"/>
    </source>
</evidence>
<name>A0A7L8G4M5_9CAUD</name>
<dbReference type="Proteomes" id="UP000516590">
    <property type="component" value="Segment"/>
</dbReference>
<gene>
    <name evidence="1" type="ORF">CPT_Palo_058</name>
</gene>
<organism evidence="1 2">
    <name type="scientific">Rhizobium phage Palo</name>
    <dbReference type="NCBI Taxonomy" id="2767573"/>
    <lineage>
        <taxon>Viruses</taxon>
        <taxon>Duplodnaviria</taxon>
        <taxon>Heunggongvirae</taxon>
        <taxon>Uroviricota</taxon>
        <taxon>Caudoviricetes</taxon>
        <taxon>Autographivirales</taxon>
        <taxon>Dunnvirinae</taxon>
        <taxon>Palovirus</taxon>
        <taxon>Palovirus palo</taxon>
    </lineage>
</organism>
<protein>
    <submittedName>
        <fullName evidence="1">Uncharacterized protein</fullName>
    </submittedName>
</protein>
<accession>A0A7L8G4M5</accession>
<evidence type="ECO:0000313" key="2">
    <source>
        <dbReference type="Proteomes" id="UP000516590"/>
    </source>
</evidence>
<reference evidence="1 2" key="1">
    <citation type="submission" date="2020-07" db="EMBL/GenBank/DDBJ databases">
        <title>Complete genome sequence of Rhizobium phaseoli phage Palo.</title>
        <authorList>
            <person name="Nabhani A."/>
            <person name="Rushing L."/>
            <person name="Newkirk H."/>
            <person name="Gonzalez C."/>
            <person name="Young R."/>
            <person name="Liu M."/>
        </authorList>
    </citation>
    <scope>NUCLEOTIDE SEQUENCE [LARGE SCALE GENOMIC DNA]</scope>
</reference>
<sequence length="140" mass="14588">MPVFKLGYNKVRRRVVLPNLKAAAVVDLPAGAYVRQVFTKNETTTAANLTGGNVAAGAQYVASAAVGVADGTGPQVTVHTVLNPGISKVASSFHVTLSAYPIKNPTAPAAQQKGGISVVIEYEELLDGLPEALRNKARAY</sequence>